<dbReference type="GO" id="GO:0000977">
    <property type="term" value="F:RNA polymerase II transcription regulatory region sequence-specific DNA binding"/>
    <property type="evidence" value="ECO:0007669"/>
    <property type="project" value="InterPro"/>
</dbReference>
<dbReference type="PANTHER" id="PTHR19446">
    <property type="entry name" value="REVERSE TRANSCRIPTASES"/>
    <property type="match status" value="1"/>
</dbReference>
<evidence type="ECO:0000256" key="8">
    <source>
        <dbReference type="ARBA" id="ARBA00023159"/>
    </source>
</evidence>
<keyword evidence="10" id="KW-0539">Nucleus</keyword>
<evidence type="ECO:0000313" key="14">
    <source>
        <dbReference type="EMBL" id="KAK3514065.1"/>
    </source>
</evidence>
<dbReference type="SUPFAM" id="SSF56219">
    <property type="entry name" value="DNase I-like"/>
    <property type="match status" value="1"/>
</dbReference>
<dbReference type="InterPro" id="IPR005135">
    <property type="entry name" value="Endo/exonuclease/phosphatase"/>
</dbReference>
<evidence type="ECO:0000259" key="13">
    <source>
        <dbReference type="PROSITE" id="PS50878"/>
    </source>
</evidence>
<comment type="caution">
    <text evidence="14">The sequence shown here is derived from an EMBL/GenBank/DDBJ whole genome shotgun (WGS) entry which is preliminary data.</text>
</comment>
<dbReference type="Pfam" id="PF03372">
    <property type="entry name" value="Exo_endo_phos"/>
    <property type="match status" value="1"/>
</dbReference>
<protein>
    <recommendedName>
        <fullName evidence="4">ribonuclease H</fullName>
        <ecNumber evidence="4">3.1.26.4</ecNumber>
    </recommendedName>
</protein>
<dbReference type="InterPro" id="IPR006628">
    <property type="entry name" value="PUR-bd_fam"/>
</dbReference>
<evidence type="ECO:0000256" key="2">
    <source>
        <dbReference type="ARBA" id="ARBA00009251"/>
    </source>
</evidence>
<dbReference type="Pfam" id="PF04845">
    <property type="entry name" value="PurA"/>
    <property type="match status" value="1"/>
</dbReference>
<dbReference type="EMBL" id="JAUCMX010000021">
    <property type="protein sequence ID" value="KAK3514065.1"/>
    <property type="molecule type" value="Genomic_DNA"/>
</dbReference>
<dbReference type="Proteomes" id="UP001274896">
    <property type="component" value="Unassembled WGS sequence"/>
</dbReference>
<evidence type="ECO:0000256" key="5">
    <source>
        <dbReference type="ARBA" id="ARBA00022990"/>
    </source>
</evidence>
<keyword evidence="6" id="KW-0805">Transcription regulation</keyword>
<evidence type="ECO:0000256" key="6">
    <source>
        <dbReference type="ARBA" id="ARBA00023015"/>
    </source>
</evidence>
<dbReference type="Gene3D" id="3.30.2450.30">
    <property type="match status" value="1"/>
</dbReference>
<organism evidence="14 15">
    <name type="scientific">Hemibagrus guttatus</name>
    <dbReference type="NCBI Taxonomy" id="175788"/>
    <lineage>
        <taxon>Eukaryota</taxon>
        <taxon>Metazoa</taxon>
        <taxon>Chordata</taxon>
        <taxon>Craniata</taxon>
        <taxon>Vertebrata</taxon>
        <taxon>Euteleostomi</taxon>
        <taxon>Actinopterygii</taxon>
        <taxon>Neopterygii</taxon>
        <taxon>Teleostei</taxon>
        <taxon>Ostariophysi</taxon>
        <taxon>Siluriformes</taxon>
        <taxon>Bagridae</taxon>
        <taxon>Hemibagrus</taxon>
    </lineage>
</organism>
<feature type="region of interest" description="Disordered" evidence="12">
    <location>
        <begin position="289"/>
        <end position="311"/>
    </location>
</feature>
<evidence type="ECO:0000313" key="15">
    <source>
        <dbReference type="Proteomes" id="UP001274896"/>
    </source>
</evidence>
<feature type="coiled-coil region" evidence="11">
    <location>
        <begin position="1092"/>
        <end position="1126"/>
    </location>
</feature>
<evidence type="ECO:0000256" key="1">
    <source>
        <dbReference type="ARBA" id="ARBA00004123"/>
    </source>
</evidence>
<reference evidence="14" key="1">
    <citation type="submission" date="2023-06" db="EMBL/GenBank/DDBJ databases">
        <title>Male Hemibagrus guttatus genome.</title>
        <authorList>
            <person name="Bian C."/>
        </authorList>
    </citation>
    <scope>NUCLEOTIDE SEQUENCE</scope>
    <source>
        <strain evidence="14">Male_cb2023</strain>
        <tissue evidence="14">Muscle</tissue>
    </source>
</reference>
<dbReference type="FunFam" id="3.30.2450.30:FF:000001">
    <property type="entry name" value="Purine-rich element binding protein A"/>
    <property type="match status" value="1"/>
</dbReference>
<evidence type="ECO:0000256" key="12">
    <source>
        <dbReference type="SAM" id="MobiDB-lite"/>
    </source>
</evidence>
<accession>A0AAE0UPM8</accession>
<feature type="compositionally biased region" description="Gly residues" evidence="12">
    <location>
        <begin position="12"/>
        <end position="26"/>
    </location>
</feature>
<evidence type="ECO:0000256" key="3">
    <source>
        <dbReference type="ARBA" id="ARBA00010879"/>
    </source>
</evidence>
<evidence type="ECO:0000256" key="10">
    <source>
        <dbReference type="ARBA" id="ARBA00023242"/>
    </source>
</evidence>
<keyword evidence="8" id="KW-0010">Activator</keyword>
<dbReference type="Gene3D" id="3.60.10.10">
    <property type="entry name" value="Endonuclease/exonuclease/phosphatase"/>
    <property type="match status" value="1"/>
</dbReference>
<dbReference type="GO" id="GO:0004523">
    <property type="term" value="F:RNA-DNA hybrid ribonuclease activity"/>
    <property type="evidence" value="ECO:0007669"/>
    <property type="project" value="UniProtKB-EC"/>
</dbReference>
<comment type="subcellular location">
    <subcellularLocation>
        <location evidence="1">Nucleus</location>
    </subcellularLocation>
</comment>
<dbReference type="GO" id="GO:0032422">
    <property type="term" value="F:purine-rich negative regulatory element binding"/>
    <property type="evidence" value="ECO:0007669"/>
    <property type="project" value="InterPro"/>
</dbReference>
<dbReference type="FunFam" id="3.10.450.700:FF:000001">
    <property type="entry name" value="Purine-rich element binding protein A"/>
    <property type="match status" value="1"/>
</dbReference>
<dbReference type="InterPro" id="IPR000477">
    <property type="entry name" value="RT_dom"/>
</dbReference>
<dbReference type="InterPro" id="IPR043502">
    <property type="entry name" value="DNA/RNA_pol_sf"/>
</dbReference>
<dbReference type="PROSITE" id="PS50878">
    <property type="entry name" value="RT_POL"/>
    <property type="match status" value="2"/>
</dbReference>
<dbReference type="Gene3D" id="3.10.450.700">
    <property type="match status" value="1"/>
</dbReference>
<gene>
    <name evidence="14" type="ORF">QTP70_002905</name>
</gene>
<keyword evidence="15" id="KW-1185">Reference proteome</keyword>
<evidence type="ECO:0000256" key="11">
    <source>
        <dbReference type="SAM" id="Coils"/>
    </source>
</evidence>
<dbReference type="InterPro" id="IPR043128">
    <property type="entry name" value="Rev_trsase/Diguanyl_cyclase"/>
</dbReference>
<comment type="similarity">
    <text evidence="3">Belongs to the beta type-B retroviral polymerase family. HERV class-II K(HML-2) pol subfamily.</text>
</comment>
<feature type="domain" description="Reverse transcriptase" evidence="13">
    <location>
        <begin position="1258"/>
        <end position="1517"/>
    </location>
</feature>
<dbReference type="EC" id="3.1.26.4" evidence="4"/>
<dbReference type="CDD" id="cd01650">
    <property type="entry name" value="RT_nLTR_like"/>
    <property type="match status" value="2"/>
</dbReference>
<feature type="domain" description="Reverse transcriptase" evidence="13">
    <location>
        <begin position="347"/>
        <end position="603"/>
    </location>
</feature>
<proteinExistence type="inferred from homology"/>
<keyword evidence="7" id="KW-0238">DNA-binding</keyword>
<feature type="compositionally biased region" description="Basic and acidic residues" evidence="12">
    <location>
        <begin position="289"/>
        <end position="299"/>
    </location>
</feature>
<evidence type="ECO:0000256" key="7">
    <source>
        <dbReference type="ARBA" id="ARBA00023125"/>
    </source>
</evidence>
<dbReference type="InterPro" id="IPR036691">
    <property type="entry name" value="Endo/exonu/phosph_ase_sf"/>
</dbReference>
<evidence type="ECO:0000256" key="4">
    <source>
        <dbReference type="ARBA" id="ARBA00012180"/>
    </source>
</evidence>
<keyword evidence="11" id="KW-0175">Coiled coil</keyword>
<sequence length="1698" mass="192365">MVKMADGDSGSERGGSSGGGGGGGSGFPHFQRDQEETQELASKRLDIQNKRFYLDVKQNSKGRFVKIAEVGAGGSKNRLTLSMSVAAEFRDYLGDFIEHYAQLGPSTPEQIAQSSSGEDGGPRRALKSEFLVRENRKYYLDLKENQRGRFLRIRQTVNRGAGFGMGGGVAPGAAMQSGQTIALPAQGLIEFRDALAKLIDDYGGDDDELAGPGCGAGGYSELPEGTSITVDSKRFFFDVGANKYGVFLRVSEVKPSYRNSITVPFKAWSKFGGAFCRYAEEMKEIQERQRDKMYERRADEESEGDDSNLQITRSCNPTTCPLDPIPSAMLQTISPDLLPFITTVINGSLTSGHVPTVFKKATVIPILKKPALDPSDISNYRPVSLLSFLSEILERVVCNQLSDYLMQNNLHDPNQSGFKAAHSTETALLAVTEKLHAARSAKLSSVLILLDLSAAFDTVNHKTLLSTLRSLGICGTAWEWFASYLDGRSYQVTWKGLTSAPRRLSTGVPQGSVLGPLLFSLYTHSLGKVISSHGFSYHCYADDTQLIFSFPPSDTMASARISACLADISSWMKAHQLKLNPSKTELLIIPGDPSPAQDLAISLSNSMISPSATARNLGVTMDNKLSSSSHVTNVTRSCRFLLYNIRRIRPFLSTQATQVLVQSLVISRLDYCNSLLAGLPLNAIRPLQMIQNAAASLVFNLPKFSHTTPLLCSLHWLPVAARIRFKTLTLAYKAKNGPAPSYLKALITPRTAPRSLGPTSTARLVPTSLSEKGKGRELADVMERRKVDILCVQETRWKGSKARSIGAGFKLFYYGVDSKRNGVGVVLKEEFVRNVLEVKRVSDRVMSLKLEIEGVMLNVVSGYAPQVGCELEEKERFWSELDEVMESIPTGERVVIGADFNGHVGEGNTGDEEVMGKFGVKERNLEGQMVVDFAKRMDMGVVNTYFQKREEHRVTYKSGGRSTQVDYILCRRGNLKEISDCKVVVGESVARQHRMVVCRMTLMVCKKKRSEIEKKTKWWKLKKEECCEEFRQKLRQALGGQVVLPDDWETTAEVIRETGRKVLGVSSGRRKEDKETWWWNEEVQDSIQRKRLAKKKWDMDRTEENRQEYKELQRRVKREVSKAKQKAYDELYTRLDTREGEKDLYRLARQRDRDGKDVQQVRVIKDRDGRVLTSEESVQRRWKEYFEELMNEENEREKRVEGVNSVEQKVDKIRKDEVRKALKRMKSGKAVGPDDIPVEVWKCLGEAAVEFLASLFNRVLESERMPEEWRRSVLVPIFKNKGDVQSCSNYRGIKLMSHTMKVWERVVEARLRKVVEICEQQYGFMPRKSTTDAIFALRILMEKYRDGQKELHCVFVDLEKAYDRVPREELWYCMRKSGVAEKYVRVVQDMYERSRTVVRCAVGQTEEFNVEVGLHQGSALSPFLFAIVMDQLSEEVRQESPWTMMFADDIVICSESREQVEENLERWRFALERRGMKVSRSKTEYMCVNEREGSGTVRLQGEEVKKVQEFKYLGSTVQSNGECGKEVKKRVQAGWNGWRKVSGVLCDQKISARIKGKVYRTVVRPAMLYGLETVSLRKRQESELEVAELKMLRFSLGVTRLDRIRNEYIRGTAHVGRLGDKVREARLRWFGHVQRRDSEYIGRRMLDMGLPGRRQRGRPKRRYMDGINEDMKLGSPPIPTCLHSLPYLFPTLSITLNC</sequence>
<evidence type="ECO:0000256" key="9">
    <source>
        <dbReference type="ARBA" id="ARBA00023163"/>
    </source>
</evidence>
<dbReference type="Pfam" id="PF00078">
    <property type="entry name" value="RVT_1"/>
    <property type="match status" value="2"/>
</dbReference>
<keyword evidence="5" id="KW-0007">Acetylation</keyword>
<comment type="similarity">
    <text evidence="2">Belongs to the PUR DNA-binding protein family.</text>
</comment>
<dbReference type="CDD" id="cd09076">
    <property type="entry name" value="L1-EN"/>
    <property type="match status" value="1"/>
</dbReference>
<dbReference type="SUPFAM" id="SSF56672">
    <property type="entry name" value="DNA/RNA polymerases"/>
    <property type="match status" value="2"/>
</dbReference>
<dbReference type="SMART" id="SM00712">
    <property type="entry name" value="PUR"/>
    <property type="match status" value="3"/>
</dbReference>
<keyword evidence="9" id="KW-0804">Transcription</keyword>
<dbReference type="GO" id="GO:0005634">
    <property type="term" value="C:nucleus"/>
    <property type="evidence" value="ECO:0007669"/>
    <property type="project" value="UniProtKB-SubCell"/>
</dbReference>
<dbReference type="Gene3D" id="3.30.70.270">
    <property type="match status" value="1"/>
</dbReference>
<feature type="region of interest" description="Disordered" evidence="12">
    <location>
        <begin position="1"/>
        <end position="38"/>
    </location>
</feature>
<name>A0AAE0UPM8_9TELE</name>